<dbReference type="EC" id="3.1.1.29" evidence="1 7"/>
<dbReference type="KEGG" id="tpx:Turpa_3056"/>
<evidence type="ECO:0000256" key="5">
    <source>
        <dbReference type="ARBA" id="ARBA00038063"/>
    </source>
</evidence>
<dbReference type="CDD" id="cd00462">
    <property type="entry name" value="PTH"/>
    <property type="match status" value="1"/>
</dbReference>
<reference evidence="9 10" key="1">
    <citation type="submission" date="2012-06" db="EMBL/GenBank/DDBJ databases">
        <title>The complete chromosome of genome of Turneriella parva DSM 21527.</title>
        <authorList>
            <consortium name="US DOE Joint Genome Institute (JGI-PGF)"/>
            <person name="Lucas S."/>
            <person name="Han J."/>
            <person name="Lapidus A."/>
            <person name="Bruce D."/>
            <person name="Goodwin L."/>
            <person name="Pitluck S."/>
            <person name="Peters L."/>
            <person name="Kyrpides N."/>
            <person name="Mavromatis K."/>
            <person name="Ivanova N."/>
            <person name="Mikhailova N."/>
            <person name="Chertkov O."/>
            <person name="Detter J.C."/>
            <person name="Tapia R."/>
            <person name="Han C."/>
            <person name="Land M."/>
            <person name="Hauser L."/>
            <person name="Markowitz V."/>
            <person name="Cheng J.-F."/>
            <person name="Hugenholtz P."/>
            <person name="Woyke T."/>
            <person name="Wu D."/>
            <person name="Gronow S."/>
            <person name="Wellnitz S."/>
            <person name="Brambilla E."/>
            <person name="Klenk H.-P."/>
            <person name="Eisen J.A."/>
        </authorList>
    </citation>
    <scope>NUCLEOTIDE SEQUENCE [LARGE SCALE GENOMIC DNA]</scope>
    <source>
        <strain evidence="10">ATCC BAA-1111 / DSM 21527 / NCTC 11395 / H</strain>
    </source>
</reference>
<name>I4B8T8_TURPD</name>
<proteinExistence type="inferred from homology"/>
<dbReference type="PATRIC" id="fig|869212.3.peg.3083"/>
<evidence type="ECO:0000256" key="3">
    <source>
        <dbReference type="ARBA" id="ARBA00022801"/>
    </source>
</evidence>
<dbReference type="OrthoDB" id="9800507at2"/>
<gene>
    <name evidence="9" type="ordered locus">Turpa_3056</name>
</gene>
<dbReference type="STRING" id="869212.Turpa_3056"/>
<accession>I4B8T8</accession>
<comment type="catalytic activity">
    <reaction evidence="7">
        <text>an N-acyl-L-alpha-aminoacyl-tRNA + H2O = an N-acyl-L-amino acid + a tRNA + H(+)</text>
        <dbReference type="Rhea" id="RHEA:54448"/>
        <dbReference type="Rhea" id="RHEA-COMP:10123"/>
        <dbReference type="Rhea" id="RHEA-COMP:13883"/>
        <dbReference type="ChEBI" id="CHEBI:15377"/>
        <dbReference type="ChEBI" id="CHEBI:15378"/>
        <dbReference type="ChEBI" id="CHEBI:59874"/>
        <dbReference type="ChEBI" id="CHEBI:78442"/>
        <dbReference type="ChEBI" id="CHEBI:138191"/>
        <dbReference type="EC" id="3.1.1.29"/>
    </reaction>
</comment>
<dbReference type="SUPFAM" id="SSF53178">
    <property type="entry name" value="Peptidyl-tRNA hydrolase-like"/>
    <property type="match status" value="1"/>
</dbReference>
<keyword evidence="10" id="KW-1185">Reference proteome</keyword>
<evidence type="ECO:0000256" key="1">
    <source>
        <dbReference type="ARBA" id="ARBA00013260"/>
    </source>
</evidence>
<dbReference type="NCBIfam" id="TIGR00447">
    <property type="entry name" value="pth"/>
    <property type="match status" value="1"/>
</dbReference>
<dbReference type="Proteomes" id="UP000006048">
    <property type="component" value="Chromosome"/>
</dbReference>
<dbReference type="RefSeq" id="WP_014804196.1">
    <property type="nucleotide sequence ID" value="NC_018020.1"/>
</dbReference>
<dbReference type="InterPro" id="IPR036416">
    <property type="entry name" value="Pept_tRNA_hydro_sf"/>
</dbReference>
<dbReference type="InterPro" id="IPR001328">
    <property type="entry name" value="Pept_tRNA_hydro"/>
</dbReference>
<organism evidence="9 10">
    <name type="scientific">Turneriella parva (strain ATCC BAA-1111 / DSM 21527 / NCTC 11395 / H)</name>
    <name type="common">Leptospira parva</name>
    <dbReference type="NCBI Taxonomy" id="869212"/>
    <lineage>
        <taxon>Bacteria</taxon>
        <taxon>Pseudomonadati</taxon>
        <taxon>Spirochaetota</taxon>
        <taxon>Spirochaetia</taxon>
        <taxon>Leptospirales</taxon>
        <taxon>Leptospiraceae</taxon>
        <taxon>Turneriella</taxon>
    </lineage>
</organism>
<protein>
    <recommendedName>
        <fullName evidence="6 7">Peptidyl-tRNA hydrolase</fullName>
        <ecNumber evidence="1 7">3.1.1.29</ecNumber>
    </recommendedName>
</protein>
<dbReference type="Pfam" id="PF01195">
    <property type="entry name" value="Pept_tRNA_hydro"/>
    <property type="match status" value="1"/>
</dbReference>
<dbReference type="Gene3D" id="3.40.50.1470">
    <property type="entry name" value="Peptidyl-tRNA hydrolase"/>
    <property type="match status" value="1"/>
</dbReference>
<evidence type="ECO:0000256" key="8">
    <source>
        <dbReference type="RuleBase" id="RU004320"/>
    </source>
</evidence>
<dbReference type="PROSITE" id="PS01195">
    <property type="entry name" value="PEPT_TRNA_HYDROL_1"/>
    <property type="match status" value="1"/>
</dbReference>
<evidence type="ECO:0000256" key="4">
    <source>
        <dbReference type="ARBA" id="ARBA00022884"/>
    </source>
</evidence>
<keyword evidence="4" id="KW-0694">RNA-binding</keyword>
<dbReference type="PROSITE" id="PS01196">
    <property type="entry name" value="PEPT_TRNA_HYDROL_2"/>
    <property type="match status" value="1"/>
</dbReference>
<dbReference type="GO" id="GO:0004045">
    <property type="term" value="F:peptidyl-tRNA hydrolase activity"/>
    <property type="evidence" value="ECO:0007669"/>
    <property type="project" value="UniProtKB-EC"/>
</dbReference>
<comment type="similarity">
    <text evidence="5 8">Belongs to the PTH family.</text>
</comment>
<evidence type="ECO:0000313" key="9">
    <source>
        <dbReference type="EMBL" id="AFM13695.1"/>
    </source>
</evidence>
<dbReference type="HOGENOM" id="CLU_062456_3_1_12"/>
<dbReference type="PANTHER" id="PTHR17224:SF1">
    <property type="entry name" value="PEPTIDYL-TRNA HYDROLASE"/>
    <property type="match status" value="1"/>
</dbReference>
<evidence type="ECO:0000313" key="10">
    <source>
        <dbReference type="Proteomes" id="UP000006048"/>
    </source>
</evidence>
<evidence type="ECO:0000256" key="6">
    <source>
        <dbReference type="ARBA" id="ARBA00050038"/>
    </source>
</evidence>
<evidence type="ECO:0000256" key="2">
    <source>
        <dbReference type="ARBA" id="ARBA00022555"/>
    </source>
</evidence>
<dbReference type="InterPro" id="IPR018171">
    <property type="entry name" value="Pept_tRNA_hydro_CS"/>
</dbReference>
<dbReference type="EMBL" id="CP002959">
    <property type="protein sequence ID" value="AFM13695.1"/>
    <property type="molecule type" value="Genomic_DNA"/>
</dbReference>
<dbReference type="PANTHER" id="PTHR17224">
    <property type="entry name" value="PEPTIDYL-TRNA HYDROLASE"/>
    <property type="match status" value="1"/>
</dbReference>
<dbReference type="GO" id="GO:0000049">
    <property type="term" value="F:tRNA binding"/>
    <property type="evidence" value="ECO:0007669"/>
    <property type="project" value="UniProtKB-KW"/>
</dbReference>
<keyword evidence="3 7" id="KW-0378">Hydrolase</keyword>
<dbReference type="AlphaFoldDB" id="I4B8T8"/>
<evidence type="ECO:0000256" key="7">
    <source>
        <dbReference type="RuleBase" id="RU000673"/>
    </source>
</evidence>
<keyword evidence="2" id="KW-0820">tRNA-binding</keyword>
<sequence length="177" mass="19064">MKPTIACVGLMNPGDRYRFTRHNAGAMALDALWPSASYTAIKSLAAEIAETDEGDTRLLLVKPQTFMNLSGQAVGAVLKKFNIAPAKLVVFHDEVELDNGVVRHKFGGGHKGHNGLRSIIGVIGSADFHRIRVGVSRPANRDDGIADYLLSVQPAAQRITADKLLPVWQEIIGGLAK</sequence>